<proteinExistence type="predicted"/>
<dbReference type="EMBL" id="KZ305021">
    <property type="protein sequence ID" value="PIA59225.1"/>
    <property type="molecule type" value="Genomic_DNA"/>
</dbReference>
<dbReference type="Pfam" id="PF08268">
    <property type="entry name" value="FBA_3"/>
    <property type="match status" value="1"/>
</dbReference>
<evidence type="ECO:0000313" key="3">
    <source>
        <dbReference type="Proteomes" id="UP000230069"/>
    </source>
</evidence>
<accession>A0A2G5ETY6</accession>
<dbReference type="PANTHER" id="PTHR31111">
    <property type="entry name" value="BNAA05G37150D PROTEIN-RELATED"/>
    <property type="match status" value="1"/>
</dbReference>
<dbReference type="PANTHER" id="PTHR31111:SF136">
    <property type="entry name" value="F-BOX ASSOCIATED DOMAIN-CONTAINING PROTEIN"/>
    <property type="match status" value="1"/>
</dbReference>
<dbReference type="NCBIfam" id="TIGR01640">
    <property type="entry name" value="F_box_assoc_1"/>
    <property type="match status" value="1"/>
</dbReference>
<feature type="domain" description="F-box associated beta-propeller type 3" evidence="1">
    <location>
        <begin position="3"/>
        <end position="131"/>
    </location>
</feature>
<sequence>MVLCNPATKEYIEVPMNIQQVHANYTRYFDLNFIYDPVTDTYKAVRLDIYSSTTDLGYCEAYVYTLGTKVWRKIPTVFCLCNSYYASYIHGAFHWFKLFDKCTWTDRPRIVDTSSIISFDVGSEEFRIVAFIHSLVHLNKSDTTKKIVFGSVTRMSFYIT</sequence>
<dbReference type="Proteomes" id="UP000230069">
    <property type="component" value="Unassembled WGS sequence"/>
</dbReference>
<organism evidence="2 3">
    <name type="scientific">Aquilegia coerulea</name>
    <name type="common">Rocky mountain columbine</name>
    <dbReference type="NCBI Taxonomy" id="218851"/>
    <lineage>
        <taxon>Eukaryota</taxon>
        <taxon>Viridiplantae</taxon>
        <taxon>Streptophyta</taxon>
        <taxon>Embryophyta</taxon>
        <taxon>Tracheophyta</taxon>
        <taxon>Spermatophyta</taxon>
        <taxon>Magnoliopsida</taxon>
        <taxon>Ranunculales</taxon>
        <taxon>Ranunculaceae</taxon>
        <taxon>Thalictroideae</taxon>
        <taxon>Aquilegia</taxon>
    </lineage>
</organism>
<dbReference type="AlphaFoldDB" id="A0A2G5ETY6"/>
<dbReference type="OrthoDB" id="1867629at2759"/>
<keyword evidence="3" id="KW-1185">Reference proteome</keyword>
<gene>
    <name evidence="2" type="ORF">AQUCO_00400242v1</name>
</gene>
<name>A0A2G5ETY6_AQUCA</name>
<reference evidence="2 3" key="1">
    <citation type="submission" date="2017-09" db="EMBL/GenBank/DDBJ databases">
        <title>WGS assembly of Aquilegia coerulea Goldsmith.</title>
        <authorList>
            <person name="Hodges S."/>
            <person name="Kramer E."/>
            <person name="Nordborg M."/>
            <person name="Tomkins J."/>
            <person name="Borevitz J."/>
            <person name="Derieg N."/>
            <person name="Yan J."/>
            <person name="Mihaltcheva S."/>
            <person name="Hayes R.D."/>
            <person name="Rokhsar D."/>
        </authorList>
    </citation>
    <scope>NUCLEOTIDE SEQUENCE [LARGE SCALE GENOMIC DNA]</scope>
    <source>
        <strain evidence="3">cv. Goldsmith</strain>
    </source>
</reference>
<evidence type="ECO:0000259" key="1">
    <source>
        <dbReference type="Pfam" id="PF08268"/>
    </source>
</evidence>
<dbReference type="InterPro" id="IPR013187">
    <property type="entry name" value="F-box-assoc_dom_typ3"/>
</dbReference>
<evidence type="ECO:0000313" key="2">
    <source>
        <dbReference type="EMBL" id="PIA59225.1"/>
    </source>
</evidence>
<dbReference type="InterPro" id="IPR017451">
    <property type="entry name" value="F-box-assoc_interact_dom"/>
</dbReference>
<protein>
    <recommendedName>
        <fullName evidence="1">F-box associated beta-propeller type 3 domain-containing protein</fullName>
    </recommendedName>
</protein>
<dbReference type="InParanoid" id="A0A2G5ETY6"/>